<evidence type="ECO:0000256" key="1">
    <source>
        <dbReference type="ARBA" id="ARBA00007274"/>
    </source>
</evidence>
<dbReference type="FunFam" id="2.160.10.10:FF:000025">
    <property type="entry name" value="Hexapeptide-repeat containing-acetyltransferase"/>
    <property type="match status" value="1"/>
</dbReference>
<dbReference type="Pfam" id="PF00132">
    <property type="entry name" value="Hexapep"/>
    <property type="match status" value="1"/>
</dbReference>
<sequence>MASTAKNPRAIEAAKSLHHVPWCEDYERMISGMAYSQFAPELSDGRLRARRLAKKYSDYFPDDATSQSLAEDRQKMLEVAFGKIGPNATVEGPYAVDYGSNISIGADFYANFNLVILDCGLVTIGDRVFLGPSVAIFSATHETDVQSRRDGIDFSREVTIGNDCWIGGGTIILPGVTIGDGCTVGCGSVVTRDIPPFSVAVGSPARVIKTVAHVEELKRGVSIFQNRHVDGDTSFGALDQARTRTLDSVQSEAGEKEPSRII</sequence>
<comment type="similarity">
    <text evidence="1">Belongs to the transferase hexapeptide repeat family.</text>
</comment>
<dbReference type="GO" id="GO:0008374">
    <property type="term" value="F:O-acyltransferase activity"/>
    <property type="evidence" value="ECO:0007669"/>
    <property type="project" value="TreeGrafter"/>
</dbReference>
<evidence type="ECO:0000259" key="4">
    <source>
        <dbReference type="SMART" id="SM01266"/>
    </source>
</evidence>
<dbReference type="Pfam" id="PF12464">
    <property type="entry name" value="Mac"/>
    <property type="match status" value="1"/>
</dbReference>
<dbReference type="PANTHER" id="PTHR23416:SF23">
    <property type="entry name" value="ACETYLTRANSFERASE C18B11.09C-RELATED"/>
    <property type="match status" value="1"/>
</dbReference>
<feature type="domain" description="Maltose/galactoside acetyltransferase" evidence="4">
    <location>
        <begin position="26"/>
        <end position="86"/>
    </location>
</feature>
<keyword evidence="3" id="KW-0012">Acyltransferase</keyword>
<dbReference type="InterPro" id="IPR011004">
    <property type="entry name" value="Trimer_LpxA-like_sf"/>
</dbReference>
<accession>A0A0D2AXK3</accession>
<dbReference type="SUPFAM" id="SSF51161">
    <property type="entry name" value="Trimeric LpxA-like enzymes"/>
    <property type="match status" value="1"/>
</dbReference>
<dbReference type="OrthoDB" id="25818at2759"/>
<proteinExistence type="inferred from homology"/>
<dbReference type="GO" id="GO:0016407">
    <property type="term" value="F:acetyltransferase activity"/>
    <property type="evidence" value="ECO:0007669"/>
    <property type="project" value="InterPro"/>
</dbReference>
<name>A0A0D2AXK3_9EURO</name>
<dbReference type="STRING" id="91928.A0A0D2AXK3"/>
<dbReference type="InterPro" id="IPR051159">
    <property type="entry name" value="Hexapeptide_acetyltransf"/>
</dbReference>
<dbReference type="Gene3D" id="2.160.10.10">
    <property type="entry name" value="Hexapeptide repeat proteins"/>
    <property type="match status" value="1"/>
</dbReference>
<dbReference type="GeneID" id="27337573"/>
<dbReference type="RefSeq" id="XP_016231406.1">
    <property type="nucleotide sequence ID" value="XM_016384804.1"/>
</dbReference>
<dbReference type="AlphaFoldDB" id="A0A0D2AXK3"/>
<evidence type="ECO:0000256" key="2">
    <source>
        <dbReference type="ARBA" id="ARBA00022679"/>
    </source>
</evidence>
<reference evidence="5 6" key="1">
    <citation type="submission" date="2015-01" db="EMBL/GenBank/DDBJ databases">
        <title>The Genome Sequence of Exophiala spinifera CBS89968.</title>
        <authorList>
            <consortium name="The Broad Institute Genomics Platform"/>
            <person name="Cuomo C."/>
            <person name="de Hoog S."/>
            <person name="Gorbushina A."/>
            <person name="Stielow B."/>
            <person name="Teixiera M."/>
            <person name="Abouelleil A."/>
            <person name="Chapman S.B."/>
            <person name="Priest M."/>
            <person name="Young S.K."/>
            <person name="Wortman J."/>
            <person name="Nusbaum C."/>
            <person name="Birren B."/>
        </authorList>
    </citation>
    <scope>NUCLEOTIDE SEQUENCE [LARGE SCALE GENOMIC DNA]</scope>
    <source>
        <strain evidence="5 6">CBS 89968</strain>
    </source>
</reference>
<dbReference type="InterPro" id="IPR001451">
    <property type="entry name" value="Hexapep"/>
</dbReference>
<evidence type="ECO:0000256" key="3">
    <source>
        <dbReference type="ARBA" id="ARBA00023315"/>
    </source>
</evidence>
<organism evidence="5 6">
    <name type="scientific">Exophiala spinifera</name>
    <dbReference type="NCBI Taxonomy" id="91928"/>
    <lineage>
        <taxon>Eukaryota</taxon>
        <taxon>Fungi</taxon>
        <taxon>Dikarya</taxon>
        <taxon>Ascomycota</taxon>
        <taxon>Pezizomycotina</taxon>
        <taxon>Eurotiomycetes</taxon>
        <taxon>Chaetothyriomycetidae</taxon>
        <taxon>Chaetothyriales</taxon>
        <taxon>Herpotrichiellaceae</taxon>
        <taxon>Exophiala</taxon>
    </lineage>
</organism>
<protein>
    <recommendedName>
        <fullName evidence="4">Maltose/galactoside acetyltransferase domain-containing protein</fullName>
    </recommendedName>
</protein>
<dbReference type="CDD" id="cd03357">
    <property type="entry name" value="LbH_MAT_GAT"/>
    <property type="match status" value="1"/>
</dbReference>
<dbReference type="PANTHER" id="PTHR23416">
    <property type="entry name" value="SIALIC ACID SYNTHASE-RELATED"/>
    <property type="match status" value="1"/>
</dbReference>
<evidence type="ECO:0000313" key="6">
    <source>
        <dbReference type="Proteomes" id="UP000053328"/>
    </source>
</evidence>
<dbReference type="EMBL" id="KN847499">
    <property type="protein sequence ID" value="KIW11190.1"/>
    <property type="molecule type" value="Genomic_DNA"/>
</dbReference>
<evidence type="ECO:0000313" key="5">
    <source>
        <dbReference type="EMBL" id="KIW11190.1"/>
    </source>
</evidence>
<keyword evidence="6" id="KW-1185">Reference proteome</keyword>
<dbReference type="InterPro" id="IPR024688">
    <property type="entry name" value="Mac_dom"/>
</dbReference>
<dbReference type="VEuPathDB" id="FungiDB:PV08_10490"/>
<dbReference type="SMART" id="SM01266">
    <property type="entry name" value="Mac"/>
    <property type="match status" value="1"/>
</dbReference>
<keyword evidence="2" id="KW-0808">Transferase</keyword>
<dbReference type="HOGENOM" id="CLU_051638_3_0_1"/>
<gene>
    <name evidence="5" type="ORF">PV08_10490</name>
</gene>
<dbReference type="Proteomes" id="UP000053328">
    <property type="component" value="Unassembled WGS sequence"/>
</dbReference>